<name>A0A660LGS4_9ACTN</name>
<dbReference type="InterPro" id="IPR013120">
    <property type="entry name" value="FAR_NAD-bd"/>
</dbReference>
<evidence type="ECO:0000259" key="1">
    <source>
        <dbReference type="Pfam" id="PF07993"/>
    </source>
</evidence>
<comment type="caution">
    <text evidence="2">The sequence shown here is derived from an EMBL/GenBank/DDBJ whole genome shotgun (WGS) entry which is preliminary data.</text>
</comment>
<evidence type="ECO:0000313" key="2">
    <source>
        <dbReference type="EMBL" id="RKQ93496.1"/>
    </source>
</evidence>
<dbReference type="GO" id="GO:0035336">
    <property type="term" value="P:long-chain fatty-acyl-CoA metabolic process"/>
    <property type="evidence" value="ECO:0007669"/>
    <property type="project" value="TreeGrafter"/>
</dbReference>
<proteinExistence type="predicted"/>
<dbReference type="OrthoDB" id="5241256at2"/>
<accession>A0A660LGS4</accession>
<evidence type="ECO:0000313" key="3">
    <source>
        <dbReference type="Proteomes" id="UP000278962"/>
    </source>
</evidence>
<dbReference type="EMBL" id="RBIL01000001">
    <property type="protein sequence ID" value="RKQ93496.1"/>
    <property type="molecule type" value="Genomic_DNA"/>
</dbReference>
<dbReference type="RefSeq" id="WP_121251675.1">
    <property type="nucleotide sequence ID" value="NZ_RBIL01000001.1"/>
</dbReference>
<dbReference type="AlphaFoldDB" id="A0A660LGS4"/>
<gene>
    <name evidence="2" type="ORF">C8N24_3364</name>
</gene>
<dbReference type="SUPFAM" id="SSF51735">
    <property type="entry name" value="NAD(P)-binding Rossmann-fold domains"/>
    <property type="match status" value="1"/>
</dbReference>
<organism evidence="2 3">
    <name type="scientific">Solirubrobacter pauli</name>
    <dbReference type="NCBI Taxonomy" id="166793"/>
    <lineage>
        <taxon>Bacteria</taxon>
        <taxon>Bacillati</taxon>
        <taxon>Actinomycetota</taxon>
        <taxon>Thermoleophilia</taxon>
        <taxon>Solirubrobacterales</taxon>
        <taxon>Solirubrobacteraceae</taxon>
        <taxon>Solirubrobacter</taxon>
    </lineage>
</organism>
<dbReference type="Proteomes" id="UP000278962">
    <property type="component" value="Unassembled WGS sequence"/>
</dbReference>
<dbReference type="InterPro" id="IPR036291">
    <property type="entry name" value="NAD(P)-bd_dom_sf"/>
</dbReference>
<dbReference type="CDD" id="cd05263">
    <property type="entry name" value="MupV_like_SDR_e"/>
    <property type="match status" value="1"/>
</dbReference>
<dbReference type="PANTHER" id="PTHR11011:SF45">
    <property type="entry name" value="FATTY ACYL-COA REDUCTASE CG8306-RELATED"/>
    <property type="match status" value="1"/>
</dbReference>
<reference evidence="2 3" key="1">
    <citation type="submission" date="2018-10" db="EMBL/GenBank/DDBJ databases">
        <title>Genomic Encyclopedia of Archaeal and Bacterial Type Strains, Phase II (KMG-II): from individual species to whole genera.</title>
        <authorList>
            <person name="Goeker M."/>
        </authorList>
    </citation>
    <scope>NUCLEOTIDE SEQUENCE [LARGE SCALE GENOMIC DNA]</scope>
    <source>
        <strain evidence="2 3">DSM 14954</strain>
    </source>
</reference>
<keyword evidence="3" id="KW-1185">Reference proteome</keyword>
<protein>
    <submittedName>
        <fullName evidence="2">Thioester reductase-like protein</fullName>
    </submittedName>
</protein>
<dbReference type="Pfam" id="PF07993">
    <property type="entry name" value="NAD_binding_4"/>
    <property type="match status" value="1"/>
</dbReference>
<dbReference type="GO" id="GO:0080019">
    <property type="term" value="F:alcohol-forming very long-chain fatty acyl-CoA reductase activity"/>
    <property type="evidence" value="ECO:0007669"/>
    <property type="project" value="InterPro"/>
</dbReference>
<dbReference type="PANTHER" id="PTHR11011">
    <property type="entry name" value="MALE STERILITY PROTEIN 2-RELATED"/>
    <property type="match status" value="1"/>
</dbReference>
<dbReference type="InterPro" id="IPR026055">
    <property type="entry name" value="FAR"/>
</dbReference>
<dbReference type="Gene3D" id="3.40.50.720">
    <property type="entry name" value="NAD(P)-binding Rossmann-like Domain"/>
    <property type="match status" value="1"/>
</dbReference>
<feature type="domain" description="Thioester reductase (TE)" evidence="1">
    <location>
        <begin position="7"/>
        <end position="243"/>
    </location>
</feature>
<sequence length="367" mass="39896">MKNPVFLTGATGFLGMEVLARLLEKGDRDVVALVRAADSEAATERLHGVMAKLWRDPSPYFDRVKAIAGDVTSPGLGMDREERSQVAEEVTAVMHCAASISFDLPLDEARLINVEGTREIIGFAREAKSTGRLDRFVHVSTAYVAGITKGTFRERQLDAGQEFRNTYEQTKWEAEHVVNDASDLDPVIARPSIVMGESDSGWTPAFNVLYWPIRAFSRGMFQEVPARPEALVDVVPVDYVADALVHLLETSSSGVVNLVSGGEACSVDDLVGMTSAAFGREKPPVVAPGSTGTGSAAADEHAQVYFPYFDMDMVFDDSRARALLGPAGITCPHLTDYFPRLIEYAQQTRWGKAPQTREEAQAAHAAA</sequence>